<reference evidence="1" key="1">
    <citation type="submission" date="2023-07" db="EMBL/GenBank/DDBJ databases">
        <authorList>
            <consortium name="AG Swart"/>
            <person name="Singh M."/>
            <person name="Singh A."/>
            <person name="Seah K."/>
            <person name="Emmerich C."/>
        </authorList>
    </citation>
    <scope>NUCLEOTIDE SEQUENCE</scope>
    <source>
        <strain evidence="1">DP1</strain>
    </source>
</reference>
<evidence type="ECO:0000313" key="2">
    <source>
        <dbReference type="Proteomes" id="UP001295684"/>
    </source>
</evidence>
<name>A0AAD1XMK8_EUPCR</name>
<organism evidence="1 2">
    <name type="scientific">Euplotes crassus</name>
    <dbReference type="NCBI Taxonomy" id="5936"/>
    <lineage>
        <taxon>Eukaryota</taxon>
        <taxon>Sar</taxon>
        <taxon>Alveolata</taxon>
        <taxon>Ciliophora</taxon>
        <taxon>Intramacronucleata</taxon>
        <taxon>Spirotrichea</taxon>
        <taxon>Hypotrichia</taxon>
        <taxon>Euplotida</taxon>
        <taxon>Euplotidae</taxon>
        <taxon>Moneuplotes</taxon>
    </lineage>
</organism>
<dbReference type="AlphaFoldDB" id="A0AAD1XMK8"/>
<accession>A0AAD1XMK8</accession>
<gene>
    <name evidence="1" type="ORF">ECRASSUSDP1_LOCUS16888</name>
</gene>
<comment type="caution">
    <text evidence="1">The sequence shown here is derived from an EMBL/GenBank/DDBJ whole genome shotgun (WGS) entry which is preliminary data.</text>
</comment>
<sequence length="244" mass="28220">MEKLLTDFSYICWILPYLGKPPTWKKLLCSLCSKTLKTYKTYQPELDYLYTATAWTDHTEEIISAYCQLTDSECSLTTTNSFIVYSNRQDHLDFLTHIVQKAFVVLPQLYRLGIYYMESLDQSHIDCIDTIMQKISHPITKFELNCMGDRQALAKFNKGLKQALPHVVKEVCIFGFCVTSGDLKTIFESACEAKVIKFTDCKLDTENWDIIEFDKSLGYQTEEIFFLHNKIFIPKISSESDIGN</sequence>
<dbReference type="EMBL" id="CAMPGE010017015">
    <property type="protein sequence ID" value="CAI2375526.1"/>
    <property type="molecule type" value="Genomic_DNA"/>
</dbReference>
<keyword evidence="2" id="KW-1185">Reference proteome</keyword>
<evidence type="ECO:0000313" key="1">
    <source>
        <dbReference type="EMBL" id="CAI2375526.1"/>
    </source>
</evidence>
<protein>
    <submittedName>
        <fullName evidence="1">Uncharacterized protein</fullName>
    </submittedName>
</protein>
<dbReference type="Proteomes" id="UP001295684">
    <property type="component" value="Unassembled WGS sequence"/>
</dbReference>
<proteinExistence type="predicted"/>